<feature type="transmembrane region" description="Helical" evidence="8">
    <location>
        <begin position="165"/>
        <end position="183"/>
    </location>
</feature>
<comment type="subcellular location">
    <subcellularLocation>
        <location evidence="1">Cell membrane</location>
        <topology evidence="1">Multi-pass membrane protein</topology>
    </subcellularLocation>
</comment>
<evidence type="ECO:0000256" key="5">
    <source>
        <dbReference type="ARBA" id="ARBA00022989"/>
    </source>
</evidence>
<dbReference type="AlphaFoldDB" id="A0A383RQV2"/>
<keyword evidence="12" id="KW-1185">Reference proteome</keyword>
<dbReference type="Pfam" id="PF01757">
    <property type="entry name" value="Acyl_transf_3"/>
    <property type="match status" value="1"/>
</dbReference>
<dbReference type="Proteomes" id="UP000263595">
    <property type="component" value="Unassembled WGS sequence"/>
</dbReference>
<feature type="transmembrane region" description="Helical" evidence="8">
    <location>
        <begin position="189"/>
        <end position="209"/>
    </location>
</feature>
<feature type="domain" description="Acyltransferase 3" evidence="9">
    <location>
        <begin position="10"/>
        <end position="325"/>
    </location>
</feature>
<name>A0A383RQV2_9PSED</name>
<organism evidence="11 12">
    <name type="scientific">Pseudomonas reidholzensis</name>
    <dbReference type="NCBI Taxonomy" id="1785162"/>
    <lineage>
        <taxon>Bacteria</taxon>
        <taxon>Pseudomonadati</taxon>
        <taxon>Pseudomonadota</taxon>
        <taxon>Gammaproteobacteria</taxon>
        <taxon>Pseudomonadales</taxon>
        <taxon>Pseudomonadaceae</taxon>
        <taxon>Pseudomonas</taxon>
    </lineage>
</organism>
<evidence type="ECO:0000256" key="7">
    <source>
        <dbReference type="ARBA" id="ARBA00023315"/>
    </source>
</evidence>
<feature type="domain" description="SGNH" evidence="10">
    <location>
        <begin position="388"/>
        <end position="596"/>
    </location>
</feature>
<protein>
    <submittedName>
        <fullName evidence="11">Putative peptidoglycan O-acetyltransferase YrhL</fullName>
        <ecNumber evidence="11">2.3.1.-</ecNumber>
    </submittedName>
</protein>
<dbReference type="InterPro" id="IPR036514">
    <property type="entry name" value="SGNH_hydro_sf"/>
</dbReference>
<dbReference type="EC" id="2.3.1.-" evidence="11"/>
<accession>A0A383RQV2</accession>
<evidence type="ECO:0000256" key="4">
    <source>
        <dbReference type="ARBA" id="ARBA00022692"/>
    </source>
</evidence>
<dbReference type="Gene3D" id="3.40.50.1110">
    <property type="entry name" value="SGNH hydrolase"/>
    <property type="match status" value="1"/>
</dbReference>
<dbReference type="SUPFAM" id="SSF52266">
    <property type="entry name" value="SGNH hydrolase"/>
    <property type="match status" value="1"/>
</dbReference>
<gene>
    <name evidence="11" type="primary">yrhL</name>
    <name evidence="11" type="ORF">CCOS865_01702</name>
</gene>
<dbReference type="InterPro" id="IPR043968">
    <property type="entry name" value="SGNH"/>
</dbReference>
<keyword evidence="6 8" id="KW-0472">Membrane</keyword>
<feature type="transmembrane region" description="Helical" evidence="8">
    <location>
        <begin position="340"/>
        <end position="358"/>
    </location>
</feature>
<dbReference type="EMBL" id="UNOZ01000013">
    <property type="protein sequence ID" value="SYX89449.1"/>
    <property type="molecule type" value="Genomic_DNA"/>
</dbReference>
<dbReference type="InterPro" id="IPR050879">
    <property type="entry name" value="Acyltransferase_3"/>
</dbReference>
<evidence type="ECO:0000259" key="9">
    <source>
        <dbReference type="Pfam" id="PF01757"/>
    </source>
</evidence>
<dbReference type="GO" id="GO:0009103">
    <property type="term" value="P:lipopolysaccharide biosynthetic process"/>
    <property type="evidence" value="ECO:0007669"/>
    <property type="project" value="TreeGrafter"/>
</dbReference>
<dbReference type="PANTHER" id="PTHR23028">
    <property type="entry name" value="ACETYLTRANSFERASE"/>
    <property type="match status" value="1"/>
</dbReference>
<keyword evidence="3 11" id="KW-0808">Transferase</keyword>
<evidence type="ECO:0000256" key="8">
    <source>
        <dbReference type="SAM" id="Phobius"/>
    </source>
</evidence>
<evidence type="ECO:0000256" key="6">
    <source>
        <dbReference type="ARBA" id="ARBA00023136"/>
    </source>
</evidence>
<feature type="transmembrane region" description="Helical" evidence="8">
    <location>
        <begin position="35"/>
        <end position="55"/>
    </location>
</feature>
<keyword evidence="2" id="KW-1003">Cell membrane</keyword>
<feature type="transmembrane region" description="Helical" evidence="8">
    <location>
        <begin position="246"/>
        <end position="262"/>
    </location>
</feature>
<feature type="transmembrane region" description="Helical" evidence="8">
    <location>
        <begin position="76"/>
        <end position="96"/>
    </location>
</feature>
<dbReference type="GO" id="GO:0016788">
    <property type="term" value="F:hydrolase activity, acting on ester bonds"/>
    <property type="evidence" value="ECO:0007669"/>
    <property type="project" value="UniProtKB-ARBA"/>
</dbReference>
<reference evidence="12" key="1">
    <citation type="submission" date="2018-08" db="EMBL/GenBank/DDBJ databases">
        <authorList>
            <person name="Blom J."/>
        </authorList>
    </citation>
    <scope>NUCLEOTIDE SEQUENCE [LARGE SCALE GENOMIC DNA]</scope>
    <source>
        <strain evidence="12">CCOS 865</strain>
    </source>
</reference>
<sequence>MEAVSGQRNDIQGLRALAVLAIIVFHVNQHWLPGGFVGVDIFFVISGFLITGILARQKVRGSVNVLSFYTSRLRRIVPAYVFLLAIVTVVMAILLIPRDFDSFFDSLKSALYFNSNNYFNSQNDYFAAASYERPLLHTWSLAIEMQFYLVLPVLVVLMPVRFVKPALVILAAIFVLHAEYQLVNDEKQSVYFSLLARVPEFLIGSLLAVSASGTLGGHNNLKAWAGTALLIFSVVCISEASRFPGFLALAPCIGTALLLSAPDSLVNRWLAGRVMVFIGGLSYSLYLWHWPVLAGLRYFLEVYELSLSALVLFAVLTLALSMFSYYFIEHPFRRPSVPNVQYKLAAFSALAAALILAAKVTNPLLVPPMAVELTRYALPETICHGQIVGECLRGDPQGSREILLLGDSHAAQLNYFADVVGRAINARIRVITASSCIPIAGFDKERITERARRPCEEQTLALQRYRDSADAVWLAGMWQYHVPSEKFLRSFERFLSETEARRQPLIVLAQVPMLTSNVQRMHRFNELGSARTAHLENTWASANQQIANRVAQHPNAAFFDPAVLALFSTPPIADGRLIYRDNHHLNEVGSNAYGRVAADLLASELSRLQQVTSELKIAAP</sequence>
<keyword evidence="5 8" id="KW-1133">Transmembrane helix</keyword>
<evidence type="ECO:0000256" key="2">
    <source>
        <dbReference type="ARBA" id="ARBA00022475"/>
    </source>
</evidence>
<evidence type="ECO:0000313" key="12">
    <source>
        <dbReference type="Proteomes" id="UP000263595"/>
    </source>
</evidence>
<feature type="transmembrane region" description="Helical" evidence="8">
    <location>
        <begin position="274"/>
        <end position="293"/>
    </location>
</feature>
<proteinExistence type="predicted"/>
<keyword evidence="7 11" id="KW-0012">Acyltransferase</keyword>
<evidence type="ECO:0000259" key="10">
    <source>
        <dbReference type="Pfam" id="PF19040"/>
    </source>
</evidence>
<feature type="transmembrane region" description="Helical" evidence="8">
    <location>
        <begin position="305"/>
        <end position="328"/>
    </location>
</feature>
<keyword evidence="4 8" id="KW-0812">Transmembrane</keyword>
<dbReference type="InterPro" id="IPR002656">
    <property type="entry name" value="Acyl_transf_3_dom"/>
</dbReference>
<dbReference type="OrthoDB" id="9767863at2"/>
<dbReference type="GO" id="GO:0005886">
    <property type="term" value="C:plasma membrane"/>
    <property type="evidence" value="ECO:0007669"/>
    <property type="project" value="UniProtKB-SubCell"/>
</dbReference>
<feature type="transmembrane region" description="Helical" evidence="8">
    <location>
        <begin position="12"/>
        <end position="29"/>
    </location>
</feature>
<evidence type="ECO:0000313" key="11">
    <source>
        <dbReference type="EMBL" id="SYX89449.1"/>
    </source>
</evidence>
<dbReference type="GO" id="GO:0016747">
    <property type="term" value="F:acyltransferase activity, transferring groups other than amino-acyl groups"/>
    <property type="evidence" value="ECO:0007669"/>
    <property type="project" value="InterPro"/>
</dbReference>
<dbReference type="RefSeq" id="WP_119139810.1">
    <property type="nucleotide sequence ID" value="NZ_CBCSFL010000048.1"/>
</dbReference>
<dbReference type="Pfam" id="PF19040">
    <property type="entry name" value="SGNH"/>
    <property type="match status" value="1"/>
</dbReference>
<dbReference type="PANTHER" id="PTHR23028:SF53">
    <property type="entry name" value="ACYL_TRANSF_3 DOMAIN-CONTAINING PROTEIN"/>
    <property type="match status" value="1"/>
</dbReference>
<evidence type="ECO:0000256" key="1">
    <source>
        <dbReference type="ARBA" id="ARBA00004651"/>
    </source>
</evidence>
<evidence type="ECO:0000256" key="3">
    <source>
        <dbReference type="ARBA" id="ARBA00022679"/>
    </source>
</evidence>